<feature type="compositionally biased region" description="Polar residues" evidence="2">
    <location>
        <begin position="246"/>
        <end position="257"/>
    </location>
</feature>
<comment type="caution">
    <text evidence="3">The sequence shown here is derived from an EMBL/GenBank/DDBJ whole genome shotgun (WGS) entry which is preliminary data.</text>
</comment>
<evidence type="ECO:0000256" key="2">
    <source>
        <dbReference type="SAM" id="MobiDB-lite"/>
    </source>
</evidence>
<name>A0ABP0L863_9DINO</name>
<dbReference type="Proteomes" id="UP001642484">
    <property type="component" value="Unassembled WGS sequence"/>
</dbReference>
<sequence>MAPSHNRCIVRPSVAEFDETVRQIFEIFGEAMETSGPQLTKNLEVRRCLEKMLEQNEAGFRADMKQTDDWNECRLARIRAAVLTRRLMTQQLSLVEREAREKAEQRLQAVEEDLHFASDLCQLHQRWRDSVMEVRQGHGFQEKEATPVLEADGASEAPEEEQFAGCPAAPAVLLGKTRRVTQDKQDEKMQPEDPDEDGTEGTADMVDQMLHKHERQATPFGARCIWSQTSGSPDSESQRSEVLRSFESQATTAESPM</sequence>
<evidence type="ECO:0000313" key="4">
    <source>
        <dbReference type="Proteomes" id="UP001642484"/>
    </source>
</evidence>
<keyword evidence="4" id="KW-1185">Reference proteome</keyword>
<keyword evidence="1" id="KW-0175">Coiled coil</keyword>
<gene>
    <name evidence="3" type="ORF">CCMP2556_LOCUS19875</name>
</gene>
<evidence type="ECO:0000256" key="1">
    <source>
        <dbReference type="SAM" id="Coils"/>
    </source>
</evidence>
<feature type="coiled-coil region" evidence="1">
    <location>
        <begin position="93"/>
        <end position="120"/>
    </location>
</feature>
<feature type="region of interest" description="Disordered" evidence="2">
    <location>
        <begin position="138"/>
        <end position="257"/>
    </location>
</feature>
<protein>
    <submittedName>
        <fullName evidence="3">Uncharacterized protein</fullName>
    </submittedName>
</protein>
<accession>A0ABP0L863</accession>
<dbReference type="EMBL" id="CAXAMN010011447">
    <property type="protein sequence ID" value="CAK9035351.1"/>
    <property type="molecule type" value="Genomic_DNA"/>
</dbReference>
<feature type="compositionally biased region" description="Polar residues" evidence="2">
    <location>
        <begin position="226"/>
        <end position="235"/>
    </location>
</feature>
<proteinExistence type="predicted"/>
<feature type="compositionally biased region" description="Basic and acidic residues" evidence="2">
    <location>
        <begin position="180"/>
        <end position="191"/>
    </location>
</feature>
<evidence type="ECO:0000313" key="3">
    <source>
        <dbReference type="EMBL" id="CAK9035351.1"/>
    </source>
</evidence>
<organism evidence="3 4">
    <name type="scientific">Durusdinium trenchii</name>
    <dbReference type="NCBI Taxonomy" id="1381693"/>
    <lineage>
        <taxon>Eukaryota</taxon>
        <taxon>Sar</taxon>
        <taxon>Alveolata</taxon>
        <taxon>Dinophyceae</taxon>
        <taxon>Suessiales</taxon>
        <taxon>Symbiodiniaceae</taxon>
        <taxon>Durusdinium</taxon>
    </lineage>
</organism>
<reference evidence="3 4" key="1">
    <citation type="submission" date="2024-02" db="EMBL/GenBank/DDBJ databases">
        <authorList>
            <person name="Chen Y."/>
            <person name="Shah S."/>
            <person name="Dougan E. K."/>
            <person name="Thang M."/>
            <person name="Chan C."/>
        </authorList>
    </citation>
    <scope>NUCLEOTIDE SEQUENCE [LARGE SCALE GENOMIC DNA]</scope>
</reference>